<dbReference type="KEGG" id="apre:CNX65_24835"/>
<gene>
    <name evidence="2" type="ORF">CNX65_24835</name>
</gene>
<name>A0A290ZAP7_9PSEU</name>
<keyword evidence="3" id="KW-1185">Reference proteome</keyword>
<dbReference type="InterPro" id="IPR000073">
    <property type="entry name" value="AB_hydrolase_1"/>
</dbReference>
<evidence type="ECO:0000313" key="3">
    <source>
        <dbReference type="Proteomes" id="UP000218505"/>
    </source>
</evidence>
<dbReference type="AlphaFoldDB" id="A0A290ZAP7"/>
<proteinExistence type="predicted"/>
<dbReference type="PROSITE" id="PS51257">
    <property type="entry name" value="PROKAR_LIPOPROTEIN"/>
    <property type="match status" value="1"/>
</dbReference>
<protein>
    <submittedName>
        <fullName evidence="2">Alpha/beta hydrolase</fullName>
    </submittedName>
</protein>
<feature type="domain" description="AB hydrolase-1" evidence="1">
    <location>
        <begin position="23"/>
        <end position="238"/>
    </location>
</feature>
<dbReference type="Proteomes" id="UP000218505">
    <property type="component" value="Chromosome"/>
</dbReference>
<dbReference type="GO" id="GO:0016787">
    <property type="term" value="F:hydrolase activity"/>
    <property type="evidence" value="ECO:0007669"/>
    <property type="project" value="UniProtKB-KW"/>
</dbReference>
<evidence type="ECO:0000259" key="1">
    <source>
        <dbReference type="Pfam" id="PF12697"/>
    </source>
</evidence>
<dbReference type="Gene3D" id="3.40.50.1820">
    <property type="entry name" value="alpha/beta hydrolase"/>
    <property type="match status" value="1"/>
</dbReference>
<evidence type="ECO:0000313" key="2">
    <source>
        <dbReference type="EMBL" id="ATE56100.1"/>
    </source>
</evidence>
<dbReference type="EMBL" id="CP023445">
    <property type="protein sequence ID" value="ATE56100.1"/>
    <property type="molecule type" value="Genomic_DNA"/>
</dbReference>
<accession>A0A290ZAP7</accession>
<dbReference type="RefSeq" id="WP_096495922.1">
    <property type="nucleotide sequence ID" value="NZ_CP023445.1"/>
</dbReference>
<dbReference type="InterPro" id="IPR029058">
    <property type="entry name" value="AB_hydrolase_fold"/>
</dbReference>
<organism evidence="2 3">
    <name type="scientific">Actinosynnema pretiosum</name>
    <dbReference type="NCBI Taxonomy" id="42197"/>
    <lineage>
        <taxon>Bacteria</taxon>
        <taxon>Bacillati</taxon>
        <taxon>Actinomycetota</taxon>
        <taxon>Actinomycetes</taxon>
        <taxon>Pseudonocardiales</taxon>
        <taxon>Pseudonocardiaceae</taxon>
        <taxon>Actinosynnema</taxon>
    </lineage>
</organism>
<dbReference type="Pfam" id="PF12697">
    <property type="entry name" value="Abhydrolase_6"/>
    <property type="match status" value="1"/>
</dbReference>
<dbReference type="SUPFAM" id="SSF53474">
    <property type="entry name" value="alpha/beta-Hydrolases"/>
    <property type="match status" value="1"/>
</dbReference>
<sequence length="251" mass="25725">MAEVVSRDGTRIGYDLIGSGPLVVLVSGACSYRMGGTSELAVALSEHFSVLSYDRRGRGESGDVLPYSVAREVEDVGALIEAVGGPAFLHGHSSGAVLALRAVAAGLPVPAVSLVEPPLSGEPDDGLLAAEVGALVAAGRRGDAVEHFQRTIGVPAELLVGVRESPVWPGLEALAHTLVYDLTVTADPPPLGSIGVPALVVASGSSDERLRGWARAAARGLGAGEYLELPGQWHGVPAEALAPALRRHFLG</sequence>
<reference evidence="2" key="1">
    <citation type="submission" date="2017-09" db="EMBL/GenBank/DDBJ databases">
        <title>Complete Genome Sequence of ansamitocin-producing Bacterium Actinosynnema pretiosum X47.</title>
        <authorList>
            <person name="Cao G."/>
            <person name="Zong G."/>
            <person name="Zhong C."/>
            <person name="Fu J."/>
        </authorList>
    </citation>
    <scope>NUCLEOTIDE SEQUENCE [LARGE SCALE GENOMIC DNA]</scope>
    <source>
        <strain evidence="2">X47</strain>
    </source>
</reference>
<keyword evidence="2" id="KW-0378">Hydrolase</keyword>